<dbReference type="GO" id="GO:0032993">
    <property type="term" value="C:protein-DNA complex"/>
    <property type="evidence" value="ECO:0007669"/>
    <property type="project" value="TreeGrafter"/>
</dbReference>
<dbReference type="Gene3D" id="3.40.190.10">
    <property type="entry name" value="Periplasmic binding protein-like II"/>
    <property type="match status" value="2"/>
</dbReference>
<dbReference type="CDD" id="cd08414">
    <property type="entry name" value="PBP2_LTTR_aromatics_like"/>
    <property type="match status" value="1"/>
</dbReference>
<dbReference type="InterPro" id="IPR000847">
    <property type="entry name" value="LysR_HTH_N"/>
</dbReference>
<reference evidence="6 7" key="1">
    <citation type="submission" date="2016-11" db="EMBL/GenBank/DDBJ databases">
        <authorList>
            <person name="Jaros S."/>
            <person name="Januszkiewicz K."/>
            <person name="Wedrychowicz H."/>
        </authorList>
    </citation>
    <scope>NUCLEOTIDE SEQUENCE [LARGE SCALE GENOMIC DNA]</scope>
    <source>
        <strain evidence="6 7">DSM 46144</strain>
    </source>
</reference>
<keyword evidence="3" id="KW-0238">DNA-binding</keyword>
<evidence type="ECO:0000259" key="5">
    <source>
        <dbReference type="PROSITE" id="PS50931"/>
    </source>
</evidence>
<keyword evidence="4" id="KW-0804">Transcription</keyword>
<dbReference type="PANTHER" id="PTHR30346:SF0">
    <property type="entry name" value="HCA OPERON TRANSCRIPTIONAL ACTIVATOR HCAR"/>
    <property type="match status" value="1"/>
</dbReference>
<evidence type="ECO:0000256" key="3">
    <source>
        <dbReference type="ARBA" id="ARBA00023125"/>
    </source>
</evidence>
<dbReference type="InterPro" id="IPR036388">
    <property type="entry name" value="WH-like_DNA-bd_sf"/>
</dbReference>
<evidence type="ECO:0000256" key="4">
    <source>
        <dbReference type="ARBA" id="ARBA00023163"/>
    </source>
</evidence>
<dbReference type="PROSITE" id="PS50931">
    <property type="entry name" value="HTH_LYSR"/>
    <property type="match status" value="1"/>
</dbReference>
<gene>
    <name evidence="6" type="ORF">SAMN05443668_12246</name>
</gene>
<dbReference type="FunFam" id="1.10.10.10:FF:000001">
    <property type="entry name" value="LysR family transcriptional regulator"/>
    <property type="match status" value="1"/>
</dbReference>
<dbReference type="Gene3D" id="1.10.10.10">
    <property type="entry name" value="Winged helix-like DNA-binding domain superfamily/Winged helix DNA-binding domain"/>
    <property type="match status" value="1"/>
</dbReference>
<keyword evidence="7" id="KW-1185">Reference proteome</keyword>
<proteinExistence type="inferred from homology"/>
<dbReference type="PANTHER" id="PTHR30346">
    <property type="entry name" value="TRANSCRIPTIONAL DUAL REGULATOR HCAR-RELATED"/>
    <property type="match status" value="1"/>
</dbReference>
<dbReference type="OrthoDB" id="3176554at2"/>
<dbReference type="EMBL" id="FRCS01000022">
    <property type="protein sequence ID" value="SHN47308.1"/>
    <property type="molecule type" value="Genomic_DNA"/>
</dbReference>
<name>A0A1M7RMJ3_9ACTN</name>
<evidence type="ECO:0000256" key="1">
    <source>
        <dbReference type="ARBA" id="ARBA00009437"/>
    </source>
</evidence>
<dbReference type="STRING" id="134849.SAMN05443668_12246"/>
<dbReference type="Pfam" id="PF00126">
    <property type="entry name" value="HTH_1"/>
    <property type="match status" value="1"/>
</dbReference>
<dbReference type="Proteomes" id="UP000184440">
    <property type="component" value="Unassembled WGS sequence"/>
</dbReference>
<protein>
    <submittedName>
        <fullName evidence="6">Transcriptional regulator, LysR family</fullName>
    </submittedName>
</protein>
<dbReference type="InterPro" id="IPR005119">
    <property type="entry name" value="LysR_subst-bd"/>
</dbReference>
<evidence type="ECO:0000313" key="7">
    <source>
        <dbReference type="Proteomes" id="UP000184440"/>
    </source>
</evidence>
<keyword evidence="2" id="KW-0805">Transcription regulation</keyword>
<feature type="domain" description="HTH lysR-type" evidence="5">
    <location>
        <begin position="1"/>
        <end position="58"/>
    </location>
</feature>
<evidence type="ECO:0000313" key="6">
    <source>
        <dbReference type="EMBL" id="SHN47308.1"/>
    </source>
</evidence>
<dbReference type="Pfam" id="PF03466">
    <property type="entry name" value="LysR_substrate"/>
    <property type="match status" value="1"/>
</dbReference>
<dbReference type="SUPFAM" id="SSF46785">
    <property type="entry name" value="Winged helix' DNA-binding domain"/>
    <property type="match status" value="1"/>
</dbReference>
<comment type="similarity">
    <text evidence="1">Belongs to the LysR transcriptional regulatory family.</text>
</comment>
<dbReference type="RefSeq" id="WP_073265035.1">
    <property type="nucleotide sequence ID" value="NZ_FRCS01000022.1"/>
</dbReference>
<dbReference type="AlphaFoldDB" id="A0A1M7RMJ3"/>
<dbReference type="GO" id="GO:0003700">
    <property type="term" value="F:DNA-binding transcription factor activity"/>
    <property type="evidence" value="ECO:0007669"/>
    <property type="project" value="InterPro"/>
</dbReference>
<dbReference type="PRINTS" id="PR00039">
    <property type="entry name" value="HTHLYSR"/>
</dbReference>
<dbReference type="GO" id="GO:0003677">
    <property type="term" value="F:DNA binding"/>
    <property type="evidence" value="ECO:0007669"/>
    <property type="project" value="UniProtKB-KW"/>
</dbReference>
<accession>A0A1M7RMJ3</accession>
<sequence length="298" mass="33254">MELRQLRYFLVAAEELHLGRAAALMHITQPAFSQQIRRLERQLGVRLLEVSSNKIRLTTAGEVFVEEARRTLQQADEAAETARRAARGELGRLSVGFVATAARRVLPTLLGRLRERYPGVTPVLHQLWTAEQMEALRRHRLHVGFVLGGITDPAFGSRVLLREPFVVLLPDAHPLAARGRVRLDDLSAEPLVLFRRDLNPVLYDRITRLARRDETPSEPVYEIEHASAIPVLVAAGHGVALVSRSRADEFSDPGVVRLPLLDPPVSEELRMVWRASDDSGLLTVVQELVSERLAATPP</sequence>
<dbReference type="SUPFAM" id="SSF53850">
    <property type="entry name" value="Periplasmic binding protein-like II"/>
    <property type="match status" value="1"/>
</dbReference>
<dbReference type="InterPro" id="IPR036390">
    <property type="entry name" value="WH_DNA-bd_sf"/>
</dbReference>
<evidence type="ECO:0000256" key="2">
    <source>
        <dbReference type="ARBA" id="ARBA00023015"/>
    </source>
</evidence>
<organism evidence="6 7">
    <name type="scientific">Cryptosporangium aurantiacum</name>
    <dbReference type="NCBI Taxonomy" id="134849"/>
    <lineage>
        <taxon>Bacteria</taxon>
        <taxon>Bacillati</taxon>
        <taxon>Actinomycetota</taxon>
        <taxon>Actinomycetes</taxon>
        <taxon>Cryptosporangiales</taxon>
        <taxon>Cryptosporangiaceae</taxon>
        <taxon>Cryptosporangium</taxon>
    </lineage>
</organism>